<dbReference type="EMBL" id="CAFZ01000001">
    <property type="protein sequence ID" value="CCA66375.1"/>
    <property type="molecule type" value="Genomic_DNA"/>
</dbReference>
<gene>
    <name evidence="2" type="ORF">PIIN_00061</name>
</gene>
<organism evidence="2 3">
    <name type="scientific">Serendipita indica (strain DSM 11827)</name>
    <name type="common">Root endophyte fungus</name>
    <name type="synonym">Piriformospora indica</name>
    <dbReference type="NCBI Taxonomy" id="1109443"/>
    <lineage>
        <taxon>Eukaryota</taxon>
        <taxon>Fungi</taxon>
        <taxon>Dikarya</taxon>
        <taxon>Basidiomycota</taxon>
        <taxon>Agaricomycotina</taxon>
        <taxon>Agaricomycetes</taxon>
        <taxon>Sebacinales</taxon>
        <taxon>Serendipitaceae</taxon>
        <taxon>Serendipita</taxon>
    </lineage>
</organism>
<evidence type="ECO:0000313" key="2">
    <source>
        <dbReference type="EMBL" id="CCA66375.1"/>
    </source>
</evidence>
<feature type="region of interest" description="Disordered" evidence="1">
    <location>
        <begin position="50"/>
        <end position="74"/>
    </location>
</feature>
<sequence length="74" mass="8262">MLRRDPTLIQIDQSAVKEVKAALDAKLQESSMVEDDSMLLDASDATRKPYNAVEEEKKRKAALSRNQRMGIADA</sequence>
<comment type="caution">
    <text evidence="2">The sequence shown here is derived from an EMBL/GenBank/DDBJ whole genome shotgun (WGS) entry which is preliminary data.</text>
</comment>
<dbReference type="InParanoid" id="G4T528"/>
<name>G4T528_SERID</name>
<dbReference type="Proteomes" id="UP000007148">
    <property type="component" value="Unassembled WGS sequence"/>
</dbReference>
<evidence type="ECO:0000313" key="3">
    <source>
        <dbReference type="Proteomes" id="UP000007148"/>
    </source>
</evidence>
<dbReference type="HOGENOM" id="CLU_2689358_0_0_1"/>
<keyword evidence="3" id="KW-1185">Reference proteome</keyword>
<reference evidence="2 3" key="1">
    <citation type="journal article" date="2011" name="PLoS Pathog.">
        <title>Endophytic Life Strategies Decoded by Genome and Transcriptome Analyses of the Mutualistic Root Symbiont Piriformospora indica.</title>
        <authorList>
            <person name="Zuccaro A."/>
            <person name="Lahrmann U."/>
            <person name="Guldener U."/>
            <person name="Langen G."/>
            <person name="Pfiffi S."/>
            <person name="Biedenkopf D."/>
            <person name="Wong P."/>
            <person name="Samans B."/>
            <person name="Grimm C."/>
            <person name="Basiewicz M."/>
            <person name="Murat C."/>
            <person name="Martin F."/>
            <person name="Kogel K.H."/>
        </authorList>
    </citation>
    <scope>NUCLEOTIDE SEQUENCE [LARGE SCALE GENOMIC DNA]</scope>
    <source>
        <strain evidence="2 3">DSM 11827</strain>
    </source>
</reference>
<dbReference type="AlphaFoldDB" id="G4T528"/>
<evidence type="ECO:0000256" key="1">
    <source>
        <dbReference type="SAM" id="MobiDB-lite"/>
    </source>
</evidence>
<proteinExistence type="predicted"/>
<accession>G4T528</accession>
<dbReference type="OrthoDB" id="3182478at2759"/>
<protein>
    <submittedName>
        <fullName evidence="2">Uncharacterized protein</fullName>
    </submittedName>
</protein>